<dbReference type="EMBL" id="GGEC01047864">
    <property type="protein sequence ID" value="MBX28348.1"/>
    <property type="molecule type" value="Transcribed_RNA"/>
</dbReference>
<protein>
    <submittedName>
        <fullName evidence="2">Uncharacterized protein</fullName>
    </submittedName>
</protein>
<organism evidence="2">
    <name type="scientific">Rhizophora mucronata</name>
    <name type="common">Asiatic mangrove</name>
    <dbReference type="NCBI Taxonomy" id="61149"/>
    <lineage>
        <taxon>Eukaryota</taxon>
        <taxon>Viridiplantae</taxon>
        <taxon>Streptophyta</taxon>
        <taxon>Embryophyta</taxon>
        <taxon>Tracheophyta</taxon>
        <taxon>Spermatophyta</taxon>
        <taxon>Magnoliopsida</taxon>
        <taxon>eudicotyledons</taxon>
        <taxon>Gunneridae</taxon>
        <taxon>Pentapetalae</taxon>
        <taxon>rosids</taxon>
        <taxon>fabids</taxon>
        <taxon>Malpighiales</taxon>
        <taxon>Rhizophoraceae</taxon>
        <taxon>Rhizophora</taxon>
    </lineage>
</organism>
<feature type="transmembrane region" description="Helical" evidence="1">
    <location>
        <begin position="7"/>
        <end position="25"/>
    </location>
</feature>
<proteinExistence type="predicted"/>
<feature type="transmembrane region" description="Helical" evidence="1">
    <location>
        <begin position="31"/>
        <end position="59"/>
    </location>
</feature>
<dbReference type="PANTHER" id="PTHR47042:SF4">
    <property type="entry name" value="OS02G0313700 PROTEIN"/>
    <property type="match status" value="1"/>
</dbReference>
<evidence type="ECO:0000256" key="1">
    <source>
        <dbReference type="SAM" id="Phobius"/>
    </source>
</evidence>
<keyword evidence="1" id="KW-0472">Membrane</keyword>
<dbReference type="PANTHER" id="PTHR47042">
    <property type="entry name" value="C2 DOMAIN-CONTAINING PROTEIN-LIKE"/>
    <property type="match status" value="1"/>
</dbReference>
<keyword evidence="1" id="KW-1133">Transmembrane helix</keyword>
<evidence type="ECO:0000313" key="2">
    <source>
        <dbReference type="EMBL" id="MBX28348.1"/>
    </source>
</evidence>
<dbReference type="AlphaFoldDB" id="A0A2P2MDN6"/>
<keyword evidence="1" id="KW-0812">Transmembrane</keyword>
<sequence>MDIMEASVLHHVAIVLFLLWLLTVFNRCHPFAYFISFIYLYLVRFLGSSFDSICFNLAIKKKKWFL</sequence>
<reference evidence="2" key="1">
    <citation type="submission" date="2018-02" db="EMBL/GenBank/DDBJ databases">
        <title>Rhizophora mucronata_Transcriptome.</title>
        <authorList>
            <person name="Meera S.P."/>
            <person name="Sreeshan A."/>
            <person name="Augustine A."/>
        </authorList>
    </citation>
    <scope>NUCLEOTIDE SEQUENCE</scope>
    <source>
        <tissue evidence="2">Leaf</tissue>
    </source>
</reference>
<dbReference type="InterPro" id="IPR052847">
    <property type="entry name" value="Ext_Synaptotagmin/KAHRP-like"/>
</dbReference>
<accession>A0A2P2MDN6</accession>
<name>A0A2P2MDN6_RHIMU</name>